<feature type="compositionally biased region" description="Polar residues" evidence="1">
    <location>
        <begin position="1515"/>
        <end position="1527"/>
    </location>
</feature>
<feature type="compositionally biased region" description="Polar residues" evidence="1">
    <location>
        <begin position="451"/>
        <end position="466"/>
    </location>
</feature>
<feature type="region of interest" description="Disordered" evidence="1">
    <location>
        <begin position="775"/>
        <end position="833"/>
    </location>
</feature>
<dbReference type="EMBL" id="JAAMPI010000184">
    <property type="protein sequence ID" value="KAF4634448.1"/>
    <property type="molecule type" value="Genomic_DNA"/>
</dbReference>
<reference evidence="2 3" key="1">
    <citation type="submission" date="2020-03" db="EMBL/GenBank/DDBJ databases">
        <title>Draft Genome Sequence of Cudoniella acicularis.</title>
        <authorList>
            <person name="Buettner E."/>
            <person name="Kellner H."/>
        </authorList>
    </citation>
    <scope>NUCLEOTIDE SEQUENCE [LARGE SCALE GENOMIC DNA]</scope>
    <source>
        <strain evidence="2 3">DSM 108380</strain>
    </source>
</reference>
<feature type="region of interest" description="Disordered" evidence="1">
    <location>
        <begin position="998"/>
        <end position="1025"/>
    </location>
</feature>
<feature type="compositionally biased region" description="Low complexity" evidence="1">
    <location>
        <begin position="1440"/>
        <end position="1471"/>
    </location>
</feature>
<feature type="compositionally biased region" description="Polar residues" evidence="1">
    <location>
        <begin position="1375"/>
        <end position="1408"/>
    </location>
</feature>
<feature type="region of interest" description="Disordered" evidence="1">
    <location>
        <begin position="853"/>
        <end position="895"/>
    </location>
</feature>
<feature type="region of interest" description="Disordered" evidence="1">
    <location>
        <begin position="438"/>
        <end position="520"/>
    </location>
</feature>
<feature type="compositionally biased region" description="Low complexity" evidence="1">
    <location>
        <begin position="1592"/>
        <end position="1607"/>
    </location>
</feature>
<dbReference type="OrthoDB" id="3552995at2759"/>
<comment type="caution">
    <text evidence="2">The sequence shown here is derived from an EMBL/GenBank/DDBJ whole genome shotgun (WGS) entry which is preliminary data.</text>
</comment>
<feature type="compositionally biased region" description="Polar residues" evidence="1">
    <location>
        <begin position="1283"/>
        <end position="1292"/>
    </location>
</feature>
<feature type="region of interest" description="Disordered" evidence="1">
    <location>
        <begin position="550"/>
        <end position="730"/>
    </location>
</feature>
<feature type="compositionally biased region" description="Polar residues" evidence="1">
    <location>
        <begin position="1473"/>
        <end position="1483"/>
    </location>
</feature>
<feature type="compositionally biased region" description="Polar residues" evidence="1">
    <location>
        <begin position="929"/>
        <end position="965"/>
    </location>
</feature>
<keyword evidence="3" id="KW-1185">Reference proteome</keyword>
<feature type="compositionally biased region" description="Polar residues" evidence="1">
    <location>
        <begin position="783"/>
        <end position="794"/>
    </location>
</feature>
<feature type="compositionally biased region" description="Polar residues" evidence="1">
    <location>
        <begin position="475"/>
        <end position="488"/>
    </location>
</feature>
<protein>
    <submittedName>
        <fullName evidence="2">Uncharacterized protein</fullName>
    </submittedName>
</protein>
<name>A0A8H4RRS4_9HELO</name>
<feature type="compositionally biased region" description="Polar residues" evidence="1">
    <location>
        <begin position="1305"/>
        <end position="1321"/>
    </location>
</feature>
<feature type="compositionally biased region" description="Low complexity" evidence="1">
    <location>
        <begin position="576"/>
        <end position="591"/>
    </location>
</feature>
<feature type="region of interest" description="Disordered" evidence="1">
    <location>
        <begin position="912"/>
        <end position="965"/>
    </location>
</feature>
<feature type="compositionally biased region" description="Basic and acidic residues" evidence="1">
    <location>
        <begin position="1692"/>
        <end position="1708"/>
    </location>
</feature>
<accession>A0A8H4RRS4</accession>
<proteinExistence type="predicted"/>
<evidence type="ECO:0000313" key="2">
    <source>
        <dbReference type="EMBL" id="KAF4634448.1"/>
    </source>
</evidence>
<organism evidence="2 3">
    <name type="scientific">Cudoniella acicularis</name>
    <dbReference type="NCBI Taxonomy" id="354080"/>
    <lineage>
        <taxon>Eukaryota</taxon>
        <taxon>Fungi</taxon>
        <taxon>Dikarya</taxon>
        <taxon>Ascomycota</taxon>
        <taxon>Pezizomycotina</taxon>
        <taxon>Leotiomycetes</taxon>
        <taxon>Helotiales</taxon>
        <taxon>Tricladiaceae</taxon>
        <taxon>Cudoniella</taxon>
    </lineage>
</organism>
<feature type="region of interest" description="Disordered" evidence="1">
    <location>
        <begin position="1650"/>
        <end position="1827"/>
    </location>
</feature>
<gene>
    <name evidence="2" type="ORF">G7Y89_g3655</name>
</gene>
<dbReference type="Proteomes" id="UP000566819">
    <property type="component" value="Unassembled WGS sequence"/>
</dbReference>
<sequence length="1827" mass="193871">MRLRQSTRTPGRYLEDDDDNNSLPQIKPIFVVLTVPYDPTLPAAAFPTISLGEFPPARAKPQPCLETSEGTGEDDIELVQPPTMQETLPALQDVKQAQRWEAKGEPGEFMHLHTQCGNSNQDASMSLGRAPYLEGHFGDGIDPVEEEYDGWVAKTITNPDGTTEERCFVKTYELHVDWQDLSDGAKLVIMRELTRDMSLQHACDFLQFTEADDLGFVEIYNREQTRKRCEDDFITRFNERQTKLFLTGAREVQKDWDALLGEELRAANLGPLQFCLSEEDIQKAMRFLSDHRVREEFPEEWSDRIHIPTKEEADALARRILQYAGVSTSWADLNFQYDELFDRDDESENEDLNAGGEEVVPAQISSNLPQPGLAQPLACAFNSPNQPLVSDSESPSSPAEGSSPPVTLLLPGRNVHQTKIVKFTGLPPSRLREVFTPDQLKTPPLPEHRSVQQNPFHNDGPRNNNAVPREKQPKETAQSPTAHNQQAGSLPKPQSPKSVPPQAGSADNQQPKSQSQNKQVARIVKNGQPLPVSPQKVKIKLTNCSTPVHSLTAQDQSAQIEKPPTLSQNIGRAGNSSQTPSQPVPSQASSSGNQQKAVANMSAPKSALTPSQSVNQKQGVGQTEKSSFTPASTGNPLLQTGGSLALEISQRSPYQQKQTKAAPTPQQPRENAKEPTEARTQSSQQQPVSNGSSSSGGQKRQQQHAQASNISNPQPPVTMGTQDARRQVSGYNSQQIGGNSSFGVLIPPGMQYPESVLPSSGSNTMVRPLVDLTWSPDKPKQAPSVTTQPMQNQRPMAGGATETKAPTQRFQAPEPKSLAVGTGQGVKSKQSRENLGDFQKAVASLDKTGPISSSLHLPSAAHPKSIQPLNNGIQTTVHPQNAQSQSPGAPGRPYDKILYDYRKKLASISPLASSMSPLPSRTPPDPIPNANNGNQNMVQPPNSQPQGAGSGVSQGLNNPQQSCTSSGKAMAQTFAAMLPSFQQMPDVVAGTRVEVPVATKPQDEQRPPGTSHPNPPPGVVSNNNPVASQASLFNQQPQDHPRMTVEEMHRIIQAQADFIARLPCQVLQSSPPPPLPRAFMHAGQTFQRTNDMQNGPQQAPGLPSSNANLKIFGAQSSVMLNTGPEADSSTNNGAINGQGRKQKIDLDGFDIEGPDPTISSSSHAHQFYEVNPFVEHPAKKPRLDMADMSSQATPSVDGQQLVLLAEEFGQPKDLSAPPPSTELQRPIGPMMPPPTFSSVPPSSGSIMPGYNPGIHYVPGMNNGRAPIPPKTPLPRKQVEKATPETQKSQDGNFFTPPENNKPVAGSSTQSTIRFDEQISNDTTPTPAPKSKKSVSSKAPVTPTKGSSLKNGKKAPQPDPSQASITNYLSKVPTPTGASKETQTPLSKNTPASKKQEQVQSPTNVQSQEIIAEPSTAASQNALPTSAGDPEVQTPPKPPFKKAAAASKRANSTQSPKTTAQASSSSTAVPAPETGNTTASSSDTLPIPVEDAENVPTPTSKKAASTSKKGKQAQAFNTAAQVSSSSTPALAPGDATPSSLNLLRLKNQKKAQAPKQTPEASSSSPAPALVPDSTPDNITASKPATKLPVSAGTMANNPPGPTPTTSNNKASAAKTAGESLLNQLDQLAAEQAAEEAAQKVLGAPPPILAEKTRSAAKSAKDAYTNSKASSVVDDGEGSRDVTPCPAPAPVQSEKTKGRGKSKEKEKMGEELAGDGNAGEGSSASAGGGKKNSNPLVGKAKPQVVIQNSKRAAPEDGNVEGGESSRSAKKQKTAAAPKAKAPAKPKTTTPKTATPKTAPAKPAATAAATKKKAPAKGAAAKPAGSGKKN</sequence>
<feature type="compositionally biased region" description="Polar residues" evidence="1">
    <location>
        <begin position="550"/>
        <end position="570"/>
    </location>
</feature>
<feature type="compositionally biased region" description="Low complexity" evidence="1">
    <location>
        <begin position="1771"/>
        <end position="1806"/>
    </location>
</feature>
<evidence type="ECO:0000256" key="1">
    <source>
        <dbReference type="SAM" id="MobiDB-lite"/>
    </source>
</evidence>
<evidence type="ECO:0000313" key="3">
    <source>
        <dbReference type="Proteomes" id="UP000566819"/>
    </source>
</evidence>
<feature type="region of interest" description="Disordered" evidence="1">
    <location>
        <begin position="1"/>
        <end position="21"/>
    </location>
</feature>
<feature type="region of interest" description="Disordered" evidence="1">
    <location>
        <begin position="366"/>
        <end position="411"/>
    </location>
</feature>
<feature type="compositionally biased region" description="Polar residues" evidence="1">
    <location>
        <begin position="867"/>
        <end position="887"/>
    </location>
</feature>
<feature type="compositionally biased region" description="Polar residues" evidence="1">
    <location>
        <begin position="649"/>
        <end position="661"/>
    </location>
</feature>
<feature type="compositionally biased region" description="Low complexity" evidence="1">
    <location>
        <begin position="1557"/>
        <end position="1566"/>
    </location>
</feature>
<feature type="compositionally biased region" description="Polar residues" evidence="1">
    <location>
        <begin position="608"/>
        <end position="642"/>
    </location>
</feature>
<feature type="compositionally biased region" description="Low complexity" evidence="1">
    <location>
        <begin position="390"/>
        <end position="405"/>
    </location>
</feature>
<feature type="region of interest" description="Disordered" evidence="1">
    <location>
        <begin position="1256"/>
        <end position="1617"/>
    </location>
</feature>
<feature type="compositionally biased region" description="Low complexity" evidence="1">
    <location>
        <begin position="681"/>
        <end position="700"/>
    </location>
</feature>
<feature type="compositionally biased region" description="Low complexity" evidence="1">
    <location>
        <begin position="491"/>
        <end position="519"/>
    </location>
</feature>
<feature type="compositionally biased region" description="Low complexity" evidence="1">
    <location>
        <begin position="1495"/>
        <end position="1514"/>
    </location>
</feature>
<feature type="compositionally biased region" description="Polar residues" evidence="1">
    <location>
        <begin position="1359"/>
        <end position="1368"/>
    </location>
</feature>